<dbReference type="InterPro" id="IPR023214">
    <property type="entry name" value="HAD_sf"/>
</dbReference>
<dbReference type="Gene3D" id="3.30.70.1020">
    <property type="entry name" value="Trehalose-6-phosphate phosphatase related protein, domain 2"/>
    <property type="match status" value="1"/>
</dbReference>
<reference evidence="6" key="1">
    <citation type="submission" date="2017-05" db="EMBL/GenBank/DDBJ databases">
        <authorList>
            <person name="Macchi M."/>
            <person name="Festa S."/>
            <person name="Coppotelli B.M."/>
            <person name="Morelli I.S."/>
        </authorList>
    </citation>
    <scope>NUCLEOTIDE SEQUENCE [LARGE SCALE GENOMIC DNA]</scope>
    <source>
        <strain evidence="6">I</strain>
    </source>
</reference>
<accession>A0A211ZM34</accession>
<comment type="catalytic activity">
    <reaction evidence="4">
        <text>alpha,alpha-trehalose 6-phosphate + H2O = alpha,alpha-trehalose + phosphate</text>
        <dbReference type="Rhea" id="RHEA:23420"/>
        <dbReference type="ChEBI" id="CHEBI:15377"/>
        <dbReference type="ChEBI" id="CHEBI:16551"/>
        <dbReference type="ChEBI" id="CHEBI:43474"/>
        <dbReference type="ChEBI" id="CHEBI:58429"/>
        <dbReference type="EC" id="3.1.3.12"/>
    </reaction>
</comment>
<evidence type="ECO:0000256" key="1">
    <source>
        <dbReference type="ARBA" id="ARBA00005199"/>
    </source>
</evidence>
<proteinExistence type="inferred from homology"/>
<gene>
    <name evidence="5" type="ORF">BWR60_16275</name>
</gene>
<dbReference type="EMBL" id="NHON01000028">
    <property type="protein sequence ID" value="OWJ66147.1"/>
    <property type="molecule type" value="Genomic_DNA"/>
</dbReference>
<keyword evidence="3 4" id="KW-0378">Hydrolase</keyword>
<protein>
    <recommendedName>
        <fullName evidence="4">Trehalose 6-phosphate phosphatase</fullName>
        <ecNumber evidence="4">3.1.3.12</ecNumber>
    </recommendedName>
</protein>
<dbReference type="PANTHER" id="PTHR43768:SF3">
    <property type="entry name" value="TREHALOSE 6-PHOSPHATE PHOSPHATASE"/>
    <property type="match status" value="1"/>
</dbReference>
<dbReference type="InterPro" id="IPR006379">
    <property type="entry name" value="HAD-SF_hydro_IIB"/>
</dbReference>
<evidence type="ECO:0000313" key="6">
    <source>
        <dbReference type="Proteomes" id="UP000196655"/>
    </source>
</evidence>
<organism evidence="5 6">
    <name type="scientific">Inquilinus limosus</name>
    <dbReference type="NCBI Taxonomy" id="171674"/>
    <lineage>
        <taxon>Bacteria</taxon>
        <taxon>Pseudomonadati</taxon>
        <taxon>Pseudomonadota</taxon>
        <taxon>Alphaproteobacteria</taxon>
        <taxon>Rhodospirillales</taxon>
        <taxon>Rhodospirillaceae</taxon>
        <taxon>Inquilinus</taxon>
    </lineage>
</organism>
<dbReference type="NCBIfam" id="TIGR01484">
    <property type="entry name" value="HAD-SF-IIB"/>
    <property type="match status" value="1"/>
</dbReference>
<dbReference type="GO" id="GO:0004805">
    <property type="term" value="F:trehalose-phosphatase activity"/>
    <property type="evidence" value="ECO:0007669"/>
    <property type="project" value="UniProtKB-EC"/>
</dbReference>
<evidence type="ECO:0000256" key="3">
    <source>
        <dbReference type="ARBA" id="ARBA00022801"/>
    </source>
</evidence>
<dbReference type="PANTHER" id="PTHR43768">
    <property type="entry name" value="TREHALOSE 6-PHOSPHATE PHOSPHATASE"/>
    <property type="match status" value="1"/>
</dbReference>
<dbReference type="Gene3D" id="3.40.50.1000">
    <property type="entry name" value="HAD superfamily/HAD-like"/>
    <property type="match status" value="1"/>
</dbReference>
<dbReference type="InterPro" id="IPR036412">
    <property type="entry name" value="HAD-like_sf"/>
</dbReference>
<dbReference type="UniPathway" id="UPA00299"/>
<evidence type="ECO:0000256" key="4">
    <source>
        <dbReference type="RuleBase" id="RU361117"/>
    </source>
</evidence>
<dbReference type="GO" id="GO:0046872">
    <property type="term" value="F:metal ion binding"/>
    <property type="evidence" value="ECO:0007669"/>
    <property type="project" value="UniProtKB-KW"/>
</dbReference>
<dbReference type="Pfam" id="PF02358">
    <property type="entry name" value="Trehalose_PPase"/>
    <property type="match status" value="1"/>
</dbReference>
<dbReference type="NCBIfam" id="TIGR00685">
    <property type="entry name" value="T6PP"/>
    <property type="match status" value="1"/>
</dbReference>
<comment type="similarity">
    <text evidence="2 4">Belongs to the trehalose phosphatase family.</text>
</comment>
<dbReference type="Proteomes" id="UP000196655">
    <property type="component" value="Unassembled WGS sequence"/>
</dbReference>
<evidence type="ECO:0000313" key="5">
    <source>
        <dbReference type="EMBL" id="OWJ66147.1"/>
    </source>
</evidence>
<sequence length="256" mass="26700">MSPRMAPQIIDTTAFADSISGLALFLDVDGCLIDLAERPEDVVVPPGLPGDLLRLSDRVGGALALVSGRAIADLDRLFGPLSLPAAGQHGLEWRATPSGPVERVPIDRAVLDRLGAALAGFAAGRPGLRVEPKGAAVAIHYRQAPALGPEVIAFARGLTAGAPGWHALAGKMVVELKPDGVDKGAAVERFLALPPFAGRRPLAAGDDITDEDSFAAALRHDGIALQVGDREPTVANRRLPDPAAMREWIAHLAASR</sequence>
<keyword evidence="4" id="KW-0479">Metal-binding</keyword>
<dbReference type="InterPro" id="IPR003337">
    <property type="entry name" value="Trehalose_PPase"/>
</dbReference>
<dbReference type="AlphaFoldDB" id="A0A211ZM34"/>
<dbReference type="SUPFAM" id="SSF56784">
    <property type="entry name" value="HAD-like"/>
    <property type="match status" value="1"/>
</dbReference>
<comment type="function">
    <text evidence="4">Removes the phosphate from trehalose 6-phosphate to produce free trehalose.</text>
</comment>
<name>A0A211ZM34_9PROT</name>
<dbReference type="STRING" id="1122125.GCA_000423185_06002"/>
<dbReference type="EC" id="3.1.3.12" evidence="4"/>
<comment type="cofactor">
    <cofactor evidence="4">
        <name>Mg(2+)</name>
        <dbReference type="ChEBI" id="CHEBI:18420"/>
    </cofactor>
</comment>
<comment type="pathway">
    <text evidence="1 4">Glycan biosynthesis; trehalose biosynthesis.</text>
</comment>
<keyword evidence="6" id="KW-1185">Reference proteome</keyword>
<keyword evidence="4" id="KW-0460">Magnesium</keyword>
<dbReference type="CDD" id="cd01627">
    <property type="entry name" value="HAD_TPP"/>
    <property type="match status" value="1"/>
</dbReference>
<dbReference type="InterPro" id="IPR044651">
    <property type="entry name" value="OTSB-like"/>
</dbReference>
<evidence type="ECO:0000256" key="2">
    <source>
        <dbReference type="ARBA" id="ARBA00008770"/>
    </source>
</evidence>
<dbReference type="OrthoDB" id="9814913at2"/>
<comment type="caution">
    <text evidence="5">The sequence shown here is derived from an EMBL/GenBank/DDBJ whole genome shotgun (WGS) entry which is preliminary data.</text>
</comment>
<dbReference type="GO" id="GO:0005992">
    <property type="term" value="P:trehalose biosynthetic process"/>
    <property type="evidence" value="ECO:0007669"/>
    <property type="project" value="UniProtKB-UniPathway"/>
</dbReference>